<keyword evidence="1" id="KW-1133">Transmembrane helix</keyword>
<dbReference type="Proteomes" id="UP000189177">
    <property type="component" value="Unassembled WGS sequence"/>
</dbReference>
<feature type="transmembrane region" description="Helical" evidence="1">
    <location>
        <begin position="84"/>
        <end position="103"/>
    </location>
</feature>
<evidence type="ECO:0000256" key="1">
    <source>
        <dbReference type="SAM" id="Phobius"/>
    </source>
</evidence>
<keyword evidence="1" id="KW-0812">Transmembrane</keyword>
<name>A0A1V2ZV40_9GAMM</name>
<evidence type="ECO:0000313" key="2">
    <source>
        <dbReference type="EMBL" id="OOC08916.1"/>
    </source>
</evidence>
<feature type="transmembrane region" description="Helical" evidence="1">
    <location>
        <begin position="47"/>
        <end position="69"/>
    </location>
</feature>
<gene>
    <name evidence="2" type="ORF">B1A74_13725</name>
</gene>
<dbReference type="EMBL" id="MUZR01000082">
    <property type="protein sequence ID" value="OOC08916.1"/>
    <property type="molecule type" value="Genomic_DNA"/>
</dbReference>
<keyword evidence="3" id="KW-1185">Reference proteome</keyword>
<evidence type="ECO:0000313" key="3">
    <source>
        <dbReference type="Proteomes" id="UP000189177"/>
    </source>
</evidence>
<reference evidence="2 3" key="1">
    <citation type="submission" date="2017-02" db="EMBL/GenBank/DDBJ databases">
        <title>Genomic diversity within the haloalkaliphilic genus Thioalkalivibrio.</title>
        <authorList>
            <person name="Ahn A.-C."/>
            <person name="Meier-Kolthoff J."/>
            <person name="Overmars L."/>
            <person name="Richter M."/>
            <person name="Woyke T."/>
            <person name="Sorokin D.Y."/>
            <person name="Muyzer G."/>
        </authorList>
    </citation>
    <scope>NUCLEOTIDE SEQUENCE [LARGE SCALE GENOMIC DNA]</scope>
    <source>
        <strain evidence="2 3">HL17</strain>
    </source>
</reference>
<dbReference type="STRING" id="252474.B1A74_13725"/>
<keyword evidence="1" id="KW-0472">Membrane</keyword>
<protein>
    <recommendedName>
        <fullName evidence="4">DUF4149 domain-containing protein</fullName>
    </recommendedName>
</protein>
<dbReference type="OrthoDB" id="7068039at2"/>
<organism evidence="2 3">
    <name type="scientific">Thioalkalivibrio halophilus</name>
    <dbReference type="NCBI Taxonomy" id="252474"/>
    <lineage>
        <taxon>Bacteria</taxon>
        <taxon>Pseudomonadati</taxon>
        <taxon>Pseudomonadota</taxon>
        <taxon>Gammaproteobacteria</taxon>
        <taxon>Chromatiales</taxon>
        <taxon>Ectothiorhodospiraceae</taxon>
        <taxon>Thioalkalivibrio</taxon>
    </lineage>
</organism>
<proteinExistence type="predicted"/>
<sequence>MEIQPLVILGVQLATALGISLVVIHLIQPALEPLLGEVCGSEAAARFWVNFTRLMVLIAPLLQVILLAAEHGGMGSVELIRGTLFHALGGVFLALSVIGLVIWKVALVDRARGAAGGE</sequence>
<accession>A0A1V2ZV40</accession>
<comment type="caution">
    <text evidence="2">The sequence shown here is derived from an EMBL/GenBank/DDBJ whole genome shotgun (WGS) entry which is preliminary data.</text>
</comment>
<dbReference type="AlphaFoldDB" id="A0A1V2ZV40"/>
<dbReference type="RefSeq" id="WP_018947854.1">
    <property type="nucleotide sequence ID" value="NZ_MUZR01000082.1"/>
</dbReference>
<evidence type="ECO:0008006" key="4">
    <source>
        <dbReference type="Google" id="ProtNLM"/>
    </source>
</evidence>
<feature type="transmembrane region" description="Helical" evidence="1">
    <location>
        <begin position="6"/>
        <end position="27"/>
    </location>
</feature>